<comment type="caution">
    <text evidence="2">The sequence shown here is derived from an EMBL/GenBank/DDBJ whole genome shotgun (WGS) entry which is preliminary data.</text>
</comment>
<dbReference type="EMBL" id="JELW01000016">
    <property type="protein sequence ID" value="EXU99878.1"/>
    <property type="molecule type" value="Genomic_DNA"/>
</dbReference>
<dbReference type="Proteomes" id="UP000030151">
    <property type="component" value="Unassembled WGS sequence"/>
</dbReference>
<feature type="compositionally biased region" description="Basic and acidic residues" evidence="1">
    <location>
        <begin position="178"/>
        <end position="188"/>
    </location>
</feature>
<dbReference type="HOGENOM" id="CLU_124007_0_0_1"/>
<feature type="compositionally biased region" description="Basic and acidic residues" evidence="1">
    <location>
        <begin position="119"/>
        <end position="128"/>
    </location>
</feature>
<evidence type="ECO:0000313" key="2">
    <source>
        <dbReference type="EMBL" id="EXU99878.1"/>
    </source>
</evidence>
<dbReference type="AlphaFoldDB" id="A0A014NDH0"/>
<protein>
    <submittedName>
        <fullName evidence="2">Uncharacterized protein</fullName>
    </submittedName>
</protein>
<organism evidence="2 3">
    <name type="scientific">Metarhizium robertsii</name>
    <dbReference type="NCBI Taxonomy" id="568076"/>
    <lineage>
        <taxon>Eukaryota</taxon>
        <taxon>Fungi</taxon>
        <taxon>Dikarya</taxon>
        <taxon>Ascomycota</taxon>
        <taxon>Pezizomycotina</taxon>
        <taxon>Sordariomycetes</taxon>
        <taxon>Hypocreomycetidae</taxon>
        <taxon>Hypocreales</taxon>
        <taxon>Clavicipitaceae</taxon>
        <taxon>Metarhizium</taxon>
    </lineage>
</organism>
<sequence length="188" mass="21430">MPRQIMKWDEGVHEDILLAVFNQVNFTSEQITGIMNELRARGYSFTESALRFTLSTLIMSRALSTHKWDEHSHFGLLLAMIEVAKPSKDVLVQVAEHMQSQGFTTTFNGVNQHIQKLRRTQDSPEKNTKNGSVPATPTKATPKRKTRAPKAKPAKFDDIDDQISVKEEQYYDDDQDEPVAKRVKQDAE</sequence>
<dbReference type="eggNOG" id="ENOG502R9U6">
    <property type="taxonomic scope" value="Eukaryota"/>
</dbReference>
<evidence type="ECO:0000313" key="3">
    <source>
        <dbReference type="Proteomes" id="UP000030151"/>
    </source>
</evidence>
<reference evidence="2 3" key="1">
    <citation type="submission" date="2014-02" db="EMBL/GenBank/DDBJ databases">
        <title>The genome sequence of the entomopathogenic fungus Metarhizium robertsii ARSEF 2575.</title>
        <authorList>
            <person name="Giuliano Garisto Donzelli B."/>
            <person name="Roe B.A."/>
            <person name="Macmil S.L."/>
            <person name="Krasnoff S.B."/>
            <person name="Gibson D.M."/>
        </authorList>
    </citation>
    <scope>NUCLEOTIDE SEQUENCE [LARGE SCALE GENOMIC DNA]</scope>
    <source>
        <strain evidence="2 3">ARSEF 2575</strain>
    </source>
</reference>
<feature type="compositionally biased region" description="Basic residues" evidence="1">
    <location>
        <begin position="141"/>
        <end position="153"/>
    </location>
</feature>
<name>A0A014NDH0_9HYPO</name>
<evidence type="ECO:0000256" key="1">
    <source>
        <dbReference type="SAM" id="MobiDB-lite"/>
    </source>
</evidence>
<accession>A0A014NDH0</accession>
<dbReference type="OrthoDB" id="4525115at2759"/>
<gene>
    <name evidence="2" type="ORF">X797_007007</name>
</gene>
<proteinExistence type="predicted"/>
<feature type="region of interest" description="Disordered" evidence="1">
    <location>
        <begin position="116"/>
        <end position="188"/>
    </location>
</feature>